<dbReference type="Proteomes" id="UP000217005">
    <property type="component" value="Unassembled WGS sequence"/>
</dbReference>
<dbReference type="SUPFAM" id="SSF69635">
    <property type="entry name" value="Type III secretory system chaperone-like"/>
    <property type="match status" value="1"/>
</dbReference>
<name>A0A261SSS2_9BORD</name>
<dbReference type="RefSeq" id="WP_094824557.1">
    <property type="nucleotide sequence ID" value="NZ_NEVL01000001.1"/>
</dbReference>
<dbReference type="InterPro" id="IPR010261">
    <property type="entry name" value="Tir_chaperone"/>
</dbReference>
<accession>A0A261SSS2</accession>
<proteinExistence type="predicted"/>
<dbReference type="OrthoDB" id="9154454at2"/>
<dbReference type="EMBL" id="NEVL01000001">
    <property type="protein sequence ID" value="OZI40439.1"/>
    <property type="molecule type" value="Genomic_DNA"/>
</dbReference>
<dbReference type="AlphaFoldDB" id="A0A261SSS2"/>
<evidence type="ECO:0000313" key="2">
    <source>
        <dbReference type="Proteomes" id="UP000217005"/>
    </source>
</evidence>
<protein>
    <submittedName>
        <fullName evidence="1">Uncharacterized protein</fullName>
    </submittedName>
</protein>
<comment type="caution">
    <text evidence="1">The sequence shown here is derived from an EMBL/GenBank/DDBJ whole genome shotgun (WGS) entry which is preliminary data.</text>
</comment>
<reference evidence="1 2" key="1">
    <citation type="submission" date="2017-05" db="EMBL/GenBank/DDBJ databases">
        <title>Complete and WGS of Bordetella genogroups.</title>
        <authorList>
            <person name="Spilker T."/>
            <person name="LiPuma J."/>
        </authorList>
    </citation>
    <scope>NUCLEOTIDE SEQUENCE [LARGE SCALE GENOMIC DNA]</scope>
    <source>
        <strain evidence="1 2">AU17610</strain>
    </source>
</reference>
<evidence type="ECO:0000313" key="1">
    <source>
        <dbReference type="EMBL" id="OZI40439.1"/>
    </source>
</evidence>
<organism evidence="1 2">
    <name type="scientific">Bordetella genomosp. 1</name>
    <dbReference type="NCBI Taxonomy" id="1395607"/>
    <lineage>
        <taxon>Bacteria</taxon>
        <taxon>Pseudomonadati</taxon>
        <taxon>Pseudomonadota</taxon>
        <taxon>Betaproteobacteria</taxon>
        <taxon>Burkholderiales</taxon>
        <taxon>Alcaligenaceae</taxon>
        <taxon>Bordetella</taxon>
    </lineage>
</organism>
<gene>
    <name evidence="1" type="ORF">CEG14_01340</name>
</gene>
<dbReference type="Gene3D" id="3.30.1460.10">
    <property type="match status" value="1"/>
</dbReference>
<dbReference type="Pfam" id="PF05932">
    <property type="entry name" value="CesT"/>
    <property type="match status" value="1"/>
</dbReference>
<dbReference type="GO" id="GO:0030254">
    <property type="term" value="P:protein secretion by the type III secretion system"/>
    <property type="evidence" value="ECO:0007669"/>
    <property type="project" value="InterPro"/>
</dbReference>
<sequence length="136" mass="13755">MTNETYREALAALALEIGVDAQALADQQALVVDGVTLGLAHVQTPGGEGIQVACKVGPLPPNATAETLRLLLQANTLGPVTAGATVALQHGADDVVLARRHPLDTPPAALARACQAQSQVATLWAAALAQGLPEAA</sequence>